<keyword evidence="11" id="KW-1185">Reference proteome</keyword>
<accession>A0ABT6MYE0</accession>
<keyword evidence="5 9" id="KW-0812">Transmembrane</keyword>
<dbReference type="Pfam" id="PF13520">
    <property type="entry name" value="AA_permease_2"/>
    <property type="match status" value="1"/>
</dbReference>
<sequence length="453" mass="47431">MDGTDAGGISAARTHGRLGLGMCIALVVGNMIGSGVFLLPTALAPLGWSSVYGWLLTIGGSLCVAYVLARLARDMAGGCGPVTYAHAAFGPAAGFIIGWSYWISVWVANATLAVGAVSNLSILFPGLASTPGLPAVAAVVPIWVLTLINCLGVRRAGGVQSITTILKLLPLAGAIAVGAWLLSSGKASLPSLDAHPVTSDGIRIAATLTLFPLLGFESALVAGDRIENPKRNIPRATLFGTAITGLIYLLACSAVTLLLPEAEATRSNAPFALFFGTFVHPALAPVVALFVVIAALGALNGYVLLQGELLLSLARERMLPAWFDRENRHGTPQRAHIVSSLLASALVLANYTRGLANLFEFMVLVTTSVSIIFYLAAMLSGFRLLRTGRIGASRGFEVIAITGFVYSMWTFYGAGWEASLWSLAMTAAGLPIYIFMLWSARREPAAGGIQTRG</sequence>
<organism evidence="10 11">
    <name type="scientific">Sphingomonas oryzagri</name>
    <dbReference type="NCBI Taxonomy" id="3042314"/>
    <lineage>
        <taxon>Bacteria</taxon>
        <taxon>Pseudomonadati</taxon>
        <taxon>Pseudomonadota</taxon>
        <taxon>Alphaproteobacteria</taxon>
        <taxon>Sphingomonadales</taxon>
        <taxon>Sphingomonadaceae</taxon>
        <taxon>Sphingomonas</taxon>
    </lineage>
</organism>
<evidence type="ECO:0000256" key="8">
    <source>
        <dbReference type="ARBA" id="ARBA00045636"/>
    </source>
</evidence>
<comment type="subcellular location">
    <subcellularLocation>
        <location evidence="1">Cell membrane</location>
        <topology evidence="1">Multi-pass membrane protein</topology>
    </subcellularLocation>
</comment>
<protein>
    <recommendedName>
        <fullName evidence="3">Arginine/agmatine antiporter</fullName>
    </recommendedName>
</protein>
<feature type="transmembrane region" description="Helical" evidence="9">
    <location>
        <begin position="335"/>
        <end position="352"/>
    </location>
</feature>
<keyword evidence="4" id="KW-1003">Cell membrane</keyword>
<comment type="caution">
    <text evidence="10">The sequence shown here is derived from an EMBL/GenBank/DDBJ whole genome shotgun (WGS) entry which is preliminary data.</text>
</comment>
<feature type="transmembrane region" description="Helical" evidence="9">
    <location>
        <begin position="394"/>
        <end position="412"/>
    </location>
</feature>
<evidence type="ECO:0000256" key="6">
    <source>
        <dbReference type="ARBA" id="ARBA00022989"/>
    </source>
</evidence>
<evidence type="ECO:0000313" key="11">
    <source>
        <dbReference type="Proteomes" id="UP001160625"/>
    </source>
</evidence>
<dbReference type="PIRSF" id="PIRSF006060">
    <property type="entry name" value="AA_transporter"/>
    <property type="match status" value="1"/>
</dbReference>
<gene>
    <name evidence="10" type="ORF">QGN17_03775</name>
</gene>
<feature type="transmembrane region" description="Helical" evidence="9">
    <location>
        <begin position="133"/>
        <end position="153"/>
    </location>
</feature>
<dbReference type="InterPro" id="IPR050367">
    <property type="entry name" value="APC_superfamily"/>
</dbReference>
<dbReference type="PANTHER" id="PTHR42770:SF18">
    <property type="entry name" value="ARGININE_AGMATINE ANTIPORTER"/>
    <property type="match status" value="1"/>
</dbReference>
<feature type="transmembrane region" description="Helical" evidence="9">
    <location>
        <begin position="165"/>
        <end position="182"/>
    </location>
</feature>
<feature type="transmembrane region" description="Helical" evidence="9">
    <location>
        <begin position="279"/>
        <end position="305"/>
    </location>
</feature>
<evidence type="ECO:0000256" key="7">
    <source>
        <dbReference type="ARBA" id="ARBA00023136"/>
    </source>
</evidence>
<reference evidence="10" key="1">
    <citation type="submission" date="2023-04" db="EMBL/GenBank/DDBJ databases">
        <title>Sphingomonas sp. MAHUQ-71 isolated from rice field.</title>
        <authorList>
            <person name="Huq M.A."/>
        </authorList>
    </citation>
    <scope>NUCLEOTIDE SEQUENCE</scope>
    <source>
        <strain evidence="10">MAHUQ-71</strain>
    </source>
</reference>
<feature type="transmembrane region" description="Helical" evidence="9">
    <location>
        <begin position="358"/>
        <end position="382"/>
    </location>
</feature>
<dbReference type="InterPro" id="IPR002293">
    <property type="entry name" value="AA/rel_permease1"/>
</dbReference>
<evidence type="ECO:0000256" key="9">
    <source>
        <dbReference type="SAM" id="Phobius"/>
    </source>
</evidence>
<keyword evidence="7 9" id="KW-0472">Membrane</keyword>
<evidence type="ECO:0000313" key="10">
    <source>
        <dbReference type="EMBL" id="MDH7637843.1"/>
    </source>
</evidence>
<dbReference type="RefSeq" id="WP_281043182.1">
    <property type="nucleotide sequence ID" value="NZ_JARYGZ010000001.1"/>
</dbReference>
<name>A0ABT6MYE0_9SPHN</name>
<dbReference type="PANTHER" id="PTHR42770">
    <property type="entry name" value="AMINO ACID TRANSPORTER-RELATED"/>
    <property type="match status" value="1"/>
</dbReference>
<dbReference type="EMBL" id="JARYGZ010000001">
    <property type="protein sequence ID" value="MDH7637843.1"/>
    <property type="molecule type" value="Genomic_DNA"/>
</dbReference>
<evidence type="ECO:0000256" key="1">
    <source>
        <dbReference type="ARBA" id="ARBA00004651"/>
    </source>
</evidence>
<evidence type="ECO:0000256" key="2">
    <source>
        <dbReference type="ARBA" id="ARBA00008220"/>
    </source>
</evidence>
<dbReference type="Proteomes" id="UP001160625">
    <property type="component" value="Unassembled WGS sequence"/>
</dbReference>
<feature type="transmembrane region" description="Helical" evidence="9">
    <location>
        <begin position="236"/>
        <end position="259"/>
    </location>
</feature>
<feature type="transmembrane region" description="Helical" evidence="9">
    <location>
        <begin position="18"/>
        <end position="39"/>
    </location>
</feature>
<comment type="similarity">
    <text evidence="2">Belongs to the amino acid-polyamine-organocation (APC) superfamily. Basic amino acid/polyamine antiporter (APA) (TC 2.A.3.2) family.</text>
</comment>
<evidence type="ECO:0000256" key="4">
    <source>
        <dbReference type="ARBA" id="ARBA00022475"/>
    </source>
</evidence>
<evidence type="ECO:0000256" key="3">
    <source>
        <dbReference type="ARBA" id="ARBA00021069"/>
    </source>
</evidence>
<feature type="transmembrane region" description="Helical" evidence="9">
    <location>
        <begin position="81"/>
        <end position="102"/>
    </location>
</feature>
<evidence type="ECO:0000256" key="5">
    <source>
        <dbReference type="ARBA" id="ARBA00022692"/>
    </source>
</evidence>
<comment type="function">
    <text evidence="8">Major component of the acid-resistance (AR) system allowing enteric pathogens to survive the acidic environment in the stomach. Exchanges extracellular arginine for its intracellular decarboxylation product agmatine (Agm) thereby expelling intracellular protons. Probably undergoes several conformational states in order to translocate the substrate across the membrane; keeps the substrate accessible to only 1 side of the membrane at a time by opening and closing 3 membrane-internal gates.</text>
</comment>
<proteinExistence type="inferred from homology"/>
<dbReference type="Gene3D" id="1.20.1740.10">
    <property type="entry name" value="Amino acid/polyamine transporter I"/>
    <property type="match status" value="1"/>
</dbReference>
<feature type="transmembrane region" description="Helical" evidence="9">
    <location>
        <begin position="202"/>
        <end position="224"/>
    </location>
</feature>
<feature type="transmembrane region" description="Helical" evidence="9">
    <location>
        <begin position="418"/>
        <end position="438"/>
    </location>
</feature>
<feature type="transmembrane region" description="Helical" evidence="9">
    <location>
        <begin position="51"/>
        <end position="69"/>
    </location>
</feature>
<keyword evidence="6 9" id="KW-1133">Transmembrane helix</keyword>